<dbReference type="STRING" id="247490.KSU1_C0131"/>
<comment type="caution">
    <text evidence="1">The sequence shown here is derived from an EMBL/GenBank/DDBJ whole genome shotgun (WGS) entry which is preliminary data.</text>
</comment>
<dbReference type="OrthoDB" id="446317at2"/>
<dbReference type="eggNOG" id="COG4995">
    <property type="taxonomic scope" value="Bacteria"/>
</dbReference>
<reference evidence="1 2" key="1">
    <citation type="journal article" date="2012" name="FEBS Lett.">
        <title>Anammox organism KSU-1 expresses a NirK-type copper-containing nitrite reductase instead of a NirS-type with cytochrome cd1.</title>
        <authorList>
            <person name="Hira D."/>
            <person name="Toh H."/>
            <person name="Migita C.T."/>
            <person name="Okubo H."/>
            <person name="Nishiyama T."/>
            <person name="Hattori M."/>
            <person name="Furukawa K."/>
            <person name="Fujii T."/>
        </authorList>
    </citation>
    <scope>NUCLEOTIDE SEQUENCE [LARGE SCALE GENOMIC DNA]</scope>
</reference>
<gene>
    <name evidence="1" type="ORF">KSU1_C0131</name>
</gene>
<dbReference type="EMBL" id="BAFH01000003">
    <property type="protein sequence ID" value="GAB61727.1"/>
    <property type="molecule type" value="Genomic_DNA"/>
</dbReference>
<organism evidence="1 2">
    <name type="scientific">Candidatus Jettenia caeni</name>
    <dbReference type="NCBI Taxonomy" id="247490"/>
    <lineage>
        <taxon>Bacteria</taxon>
        <taxon>Pseudomonadati</taxon>
        <taxon>Planctomycetota</taxon>
        <taxon>Candidatus Brocadiia</taxon>
        <taxon>Candidatus Brocadiales</taxon>
        <taxon>Candidatus Brocadiaceae</taxon>
        <taxon>Candidatus Jettenia</taxon>
    </lineage>
</organism>
<keyword evidence="2" id="KW-1185">Reference proteome</keyword>
<accession>I3IJ32</accession>
<dbReference type="AlphaFoldDB" id="I3IJ32"/>
<name>I3IJ32_9BACT</name>
<sequence length="760" mass="88044">MKNRVQIEAIIRNLQGAARDSKTNKLSENIIAYDEYRKIHKSASLYQFGIIPAKESSSVLAENETNHVACENAIFEMAEKNIENFSSEDIHKKRKETIESALRLLMGLYKDRHEKLQPRTFVLIAKAYLLRSLITRPKGITIPEKKKEALKKGIGFVESAIKKIQSSENILSHSSDIDLLEKAWRIKSQLYLEYYRVNKDECDKNTLKEVLENSLISGCDKFDKNIEDVQIAIRYCELESSREYLEQIISSHLEGIEFEKARAYKLLELENENEDEIRKSMKVVIEEYLSGFSDPLWEDAVEFINKLKSDNKNCWKELSLDMYKVCREQEAETASLHLRWYWSRQRRLYDLAFIAADKEEEKAKIADSLKSRLSLRWSALEETGKKSKNKREKEEISRILEAEAVAMLGGYIKGARKILKKRRRPLPDEQRSIPKDWIVIHFYVNQLENKCYALIYNKDENTWKCEFVKEYQRLFHVFLTWQTNYNRCKERAADSLVQLCKEIGNAMPFLFDECIIPQDKNVLFIPHDFLHRLPLHGAIHEKNNGVFLENHPCCYLPAWSFAAKENNAVVQGSILLKNFPEYSYEELVSNSTLWTSPVKDPASPDDLKTIIASPEMLVILCHGEADAVNPFNARLKLTGNGISHLEILQSTKMILKGSKIILGACETDLVPPLSDIMDEHLSITTAFLTNDAREILGTMYEALDVRISSIIQKIYRQEHYSSMMKQLWEWQKVGVENYRENGDTPAFYNTVVFRVIGLSI</sequence>
<protein>
    <submittedName>
        <fullName evidence="1">Uncharacterized protein</fullName>
    </submittedName>
</protein>
<evidence type="ECO:0000313" key="1">
    <source>
        <dbReference type="EMBL" id="GAB61727.1"/>
    </source>
</evidence>
<proteinExistence type="predicted"/>
<dbReference type="NCBIfam" id="NF041237">
    <property type="entry name" value="CAS_csx29_CRASP"/>
    <property type="match status" value="1"/>
</dbReference>
<dbReference type="Proteomes" id="UP000002985">
    <property type="component" value="Unassembled WGS sequence"/>
</dbReference>
<evidence type="ECO:0000313" key="2">
    <source>
        <dbReference type="Proteomes" id="UP000002985"/>
    </source>
</evidence>